<dbReference type="AlphaFoldDB" id="A0A1A0MFZ8"/>
<sequence length="105" mass="11699">MAAEEPVDLPADDLTQFGATGQLFRSVTSPAFPSLAPKDWAKLDSLDRQRLIEAGNGRRRIHAPVAPTAWRAISDRRSAVRVCDRAMPLPYDERAPHGRPTRLLR</sequence>
<accession>A0A1A0MFZ8</accession>
<dbReference type="EMBL" id="LZSF01000205">
    <property type="protein sequence ID" value="OBA83718.1"/>
    <property type="molecule type" value="Genomic_DNA"/>
</dbReference>
<comment type="caution">
    <text evidence="1">The sequence shown here is derived from an EMBL/GenBank/DDBJ whole genome shotgun (WGS) entry which is preliminary data.</text>
</comment>
<reference evidence="1 2" key="1">
    <citation type="submission" date="2016-06" db="EMBL/GenBank/DDBJ databases">
        <authorList>
            <person name="Kjaerup R.B."/>
            <person name="Dalgaard T.S."/>
            <person name="Juul-Madsen H.R."/>
        </authorList>
    </citation>
    <scope>NUCLEOTIDE SEQUENCE [LARGE SCALE GENOMIC DNA]</scope>
    <source>
        <strain evidence="1 2">1199456.5</strain>
    </source>
</reference>
<dbReference type="Proteomes" id="UP000093962">
    <property type="component" value="Unassembled WGS sequence"/>
</dbReference>
<dbReference type="RefSeq" id="WP_064859976.1">
    <property type="nucleotide sequence ID" value="NZ_LZSF01000205.1"/>
</dbReference>
<gene>
    <name evidence="1" type="ORF">A5642_26460</name>
</gene>
<proteinExistence type="predicted"/>
<name>A0A1A0MFZ8_MYCMU</name>
<protein>
    <submittedName>
        <fullName evidence="1">Uncharacterized protein</fullName>
    </submittedName>
</protein>
<evidence type="ECO:0000313" key="1">
    <source>
        <dbReference type="EMBL" id="OBA83718.1"/>
    </source>
</evidence>
<organism evidence="1 2">
    <name type="scientific">Mycolicibacterium mucogenicum</name>
    <name type="common">Mycobacterium mucogenicum</name>
    <dbReference type="NCBI Taxonomy" id="56689"/>
    <lineage>
        <taxon>Bacteria</taxon>
        <taxon>Bacillati</taxon>
        <taxon>Actinomycetota</taxon>
        <taxon>Actinomycetes</taxon>
        <taxon>Mycobacteriales</taxon>
        <taxon>Mycobacteriaceae</taxon>
        <taxon>Mycolicibacterium</taxon>
    </lineage>
</organism>
<evidence type="ECO:0000313" key="2">
    <source>
        <dbReference type="Proteomes" id="UP000093962"/>
    </source>
</evidence>